<dbReference type="InterPro" id="IPR005467">
    <property type="entry name" value="His_kinase_dom"/>
</dbReference>
<dbReference type="EMBL" id="JAGSOG010000041">
    <property type="protein sequence ID" value="MBR7833867.1"/>
    <property type="molecule type" value="Genomic_DNA"/>
</dbReference>
<dbReference type="Proteomes" id="UP000675781">
    <property type="component" value="Unassembled WGS sequence"/>
</dbReference>
<evidence type="ECO:0000256" key="11">
    <source>
        <dbReference type="ARBA" id="ARBA00022989"/>
    </source>
</evidence>
<feature type="non-terminal residue" evidence="17">
    <location>
        <position position="1"/>
    </location>
</feature>
<dbReference type="InterPro" id="IPR036097">
    <property type="entry name" value="HisK_dim/P_sf"/>
</dbReference>
<dbReference type="PRINTS" id="PR00344">
    <property type="entry name" value="BCTRLSENSOR"/>
</dbReference>
<gene>
    <name evidence="17" type="ORF">KDL01_11355</name>
</gene>
<proteinExistence type="predicted"/>
<evidence type="ECO:0000256" key="13">
    <source>
        <dbReference type="ARBA" id="ARBA00023136"/>
    </source>
</evidence>
<dbReference type="CDD" id="cd00075">
    <property type="entry name" value="HATPase"/>
    <property type="match status" value="1"/>
</dbReference>
<dbReference type="RefSeq" id="WP_212528387.1">
    <property type="nucleotide sequence ID" value="NZ_JAGSOG010000041.1"/>
</dbReference>
<evidence type="ECO:0000256" key="2">
    <source>
        <dbReference type="ARBA" id="ARBA00004141"/>
    </source>
</evidence>
<dbReference type="InterPro" id="IPR003661">
    <property type="entry name" value="HisK_dim/P_dom"/>
</dbReference>
<evidence type="ECO:0000256" key="10">
    <source>
        <dbReference type="ARBA" id="ARBA00022840"/>
    </source>
</evidence>
<keyword evidence="9" id="KW-0418">Kinase</keyword>
<dbReference type="SMART" id="SM00388">
    <property type="entry name" value="HisKA"/>
    <property type="match status" value="1"/>
</dbReference>
<dbReference type="AlphaFoldDB" id="A0A941ELJ1"/>
<evidence type="ECO:0000256" key="15">
    <source>
        <dbReference type="SAM" id="Phobius"/>
    </source>
</evidence>
<protein>
    <recommendedName>
        <fullName evidence="4">histidine kinase</fullName>
        <ecNumber evidence="4">2.7.13.3</ecNumber>
    </recommendedName>
</protein>
<feature type="transmembrane region" description="Helical" evidence="15">
    <location>
        <begin position="61"/>
        <end position="79"/>
    </location>
</feature>
<organism evidence="17 18">
    <name type="scientific">Actinospica durhamensis</name>
    <dbReference type="NCBI Taxonomy" id="1508375"/>
    <lineage>
        <taxon>Bacteria</taxon>
        <taxon>Bacillati</taxon>
        <taxon>Actinomycetota</taxon>
        <taxon>Actinomycetes</taxon>
        <taxon>Catenulisporales</taxon>
        <taxon>Actinospicaceae</taxon>
        <taxon>Actinospica</taxon>
    </lineage>
</organism>
<dbReference type="PROSITE" id="PS50109">
    <property type="entry name" value="HIS_KIN"/>
    <property type="match status" value="1"/>
</dbReference>
<evidence type="ECO:0000256" key="4">
    <source>
        <dbReference type="ARBA" id="ARBA00012438"/>
    </source>
</evidence>
<feature type="domain" description="Histidine kinase" evidence="16">
    <location>
        <begin position="258"/>
        <end position="470"/>
    </location>
</feature>
<dbReference type="Gene3D" id="3.30.565.10">
    <property type="entry name" value="Histidine kinase-like ATPase, C-terminal domain"/>
    <property type="match status" value="1"/>
</dbReference>
<dbReference type="Gene3D" id="1.10.287.130">
    <property type="match status" value="1"/>
</dbReference>
<dbReference type="SMART" id="SM00387">
    <property type="entry name" value="HATPase_c"/>
    <property type="match status" value="1"/>
</dbReference>
<dbReference type="Pfam" id="PF13493">
    <property type="entry name" value="DUF4118"/>
    <property type="match status" value="1"/>
</dbReference>
<reference evidence="17" key="1">
    <citation type="submission" date="2021-04" db="EMBL/GenBank/DDBJ databases">
        <title>Genome based classification of Actinospica acidithermotolerans sp. nov., an actinobacterium isolated from an Indonesian hot spring.</title>
        <authorList>
            <person name="Kusuma A.B."/>
            <person name="Putra K.E."/>
            <person name="Nafisah S."/>
            <person name="Loh J."/>
            <person name="Nouioui I."/>
            <person name="Goodfellow M."/>
        </authorList>
    </citation>
    <scope>NUCLEOTIDE SEQUENCE</scope>
    <source>
        <strain evidence="17">CSCA 57</strain>
    </source>
</reference>
<keyword evidence="18" id="KW-1185">Reference proteome</keyword>
<keyword evidence="8" id="KW-0547">Nucleotide-binding</keyword>
<evidence type="ECO:0000259" key="16">
    <source>
        <dbReference type="PROSITE" id="PS50109"/>
    </source>
</evidence>
<evidence type="ECO:0000256" key="14">
    <source>
        <dbReference type="SAM" id="MobiDB-lite"/>
    </source>
</evidence>
<dbReference type="SUPFAM" id="SSF55874">
    <property type="entry name" value="ATPase domain of HSP90 chaperone/DNA topoisomerase II/histidine kinase"/>
    <property type="match status" value="1"/>
</dbReference>
<dbReference type="CDD" id="cd00082">
    <property type="entry name" value="HisKA"/>
    <property type="match status" value="1"/>
</dbReference>
<dbReference type="InterPro" id="IPR004358">
    <property type="entry name" value="Sig_transdc_His_kin-like_C"/>
</dbReference>
<keyword evidence="13 15" id="KW-0472">Membrane</keyword>
<evidence type="ECO:0000256" key="6">
    <source>
        <dbReference type="ARBA" id="ARBA00022679"/>
    </source>
</evidence>
<comment type="subcellular location">
    <subcellularLocation>
        <location evidence="3">Cell membrane</location>
    </subcellularLocation>
    <subcellularLocation>
        <location evidence="2">Membrane</location>
        <topology evidence="2">Multi-pass membrane protein</topology>
    </subcellularLocation>
</comment>
<dbReference type="InterPro" id="IPR003594">
    <property type="entry name" value="HATPase_dom"/>
</dbReference>
<dbReference type="GO" id="GO:0005524">
    <property type="term" value="F:ATP binding"/>
    <property type="evidence" value="ECO:0007669"/>
    <property type="project" value="UniProtKB-KW"/>
</dbReference>
<dbReference type="InterPro" id="IPR038318">
    <property type="entry name" value="KdpD_sf"/>
</dbReference>
<keyword evidence="7 15" id="KW-0812">Transmembrane</keyword>
<keyword evidence="11 15" id="KW-1133">Transmembrane helix</keyword>
<keyword evidence="5" id="KW-0597">Phosphoprotein</keyword>
<dbReference type="InterPro" id="IPR036890">
    <property type="entry name" value="HATPase_C_sf"/>
</dbReference>
<dbReference type="InterPro" id="IPR052023">
    <property type="entry name" value="Histidine_kinase_KdpD"/>
</dbReference>
<dbReference type="PANTHER" id="PTHR45569:SF1">
    <property type="entry name" value="SENSOR PROTEIN KDPD"/>
    <property type="match status" value="1"/>
</dbReference>
<dbReference type="Gene3D" id="1.20.120.620">
    <property type="entry name" value="Backbone structure of the membrane domain of e. Coli histidine kinase receptor kdpd"/>
    <property type="match status" value="1"/>
</dbReference>
<keyword evidence="10" id="KW-0067">ATP-binding</keyword>
<comment type="catalytic activity">
    <reaction evidence="1">
        <text>ATP + protein L-histidine = ADP + protein N-phospho-L-histidine.</text>
        <dbReference type="EC" id="2.7.13.3"/>
    </reaction>
</comment>
<dbReference type="PANTHER" id="PTHR45569">
    <property type="entry name" value="SENSOR PROTEIN KDPD"/>
    <property type="match status" value="1"/>
</dbReference>
<dbReference type="SUPFAM" id="SSF47384">
    <property type="entry name" value="Homodimeric domain of signal transducing histidine kinase"/>
    <property type="match status" value="1"/>
</dbReference>
<evidence type="ECO:0000256" key="7">
    <source>
        <dbReference type="ARBA" id="ARBA00022692"/>
    </source>
</evidence>
<accession>A0A941ELJ1</accession>
<keyword evidence="6" id="KW-0808">Transferase</keyword>
<dbReference type="EC" id="2.7.13.3" evidence="4"/>
<comment type="caution">
    <text evidence="17">The sequence shown here is derived from an EMBL/GenBank/DDBJ whole genome shotgun (WGS) entry which is preliminary data.</text>
</comment>
<evidence type="ECO:0000256" key="12">
    <source>
        <dbReference type="ARBA" id="ARBA00023012"/>
    </source>
</evidence>
<feature type="region of interest" description="Disordered" evidence="14">
    <location>
        <begin position="467"/>
        <end position="492"/>
    </location>
</feature>
<sequence>VGARAGRAAAWPGPLAAAVAPPALAAVLDHLRDGLNLTSTALLFLAAVVAVARLGGMLSALAAALWASALLNYYFVFPLRSAHIANANDAVALAVFVVVALTVASVVDLAARQSRRAARANAEAETLNALALSVLRGDGALGALLDQLRTAFAASAVSLLQEPVAADGPSEAAGWLTIAASGAEPPRRPERADTLVPVEPGTVLALRGRVLGPANRHVLSAFTAQATAALERRRLAESAARAANLQAADKMRTALLAAVSHDLRTPLSAALAAVNTLADAELPLDPRDRAELLEIAEDSLLRLTRLVEDLLDMSRLQAGAMTPRLAPLDVHDVLGPALESLGGGADRVRIEPERPETPQILADGPLLERAVANLLSNAIKHTDTRIDVSVQAWDGQVRIRVTDHGPGIPADARDLVFRPFQRLGDRDNRTGVGLGLALARGLTECMGGTLEPDDTPGGGLTMLLTMPAAPPPTIEPAETAEPTVPTRGDAAG</sequence>
<name>A0A941ELJ1_9ACTN</name>
<feature type="compositionally biased region" description="Low complexity" evidence="14">
    <location>
        <begin position="475"/>
        <end position="486"/>
    </location>
</feature>
<evidence type="ECO:0000256" key="1">
    <source>
        <dbReference type="ARBA" id="ARBA00000085"/>
    </source>
</evidence>
<feature type="transmembrane region" description="Helical" evidence="15">
    <location>
        <begin position="35"/>
        <end position="54"/>
    </location>
</feature>
<dbReference type="GO" id="GO:0005886">
    <property type="term" value="C:plasma membrane"/>
    <property type="evidence" value="ECO:0007669"/>
    <property type="project" value="UniProtKB-SubCell"/>
</dbReference>
<dbReference type="Pfam" id="PF00512">
    <property type="entry name" value="HisKA"/>
    <property type="match status" value="1"/>
</dbReference>
<dbReference type="Pfam" id="PF02518">
    <property type="entry name" value="HATPase_c"/>
    <property type="match status" value="1"/>
</dbReference>
<evidence type="ECO:0000256" key="3">
    <source>
        <dbReference type="ARBA" id="ARBA00004236"/>
    </source>
</evidence>
<evidence type="ECO:0000256" key="5">
    <source>
        <dbReference type="ARBA" id="ARBA00022553"/>
    </source>
</evidence>
<evidence type="ECO:0000256" key="9">
    <source>
        <dbReference type="ARBA" id="ARBA00022777"/>
    </source>
</evidence>
<keyword evidence="12" id="KW-0902">Two-component regulatory system</keyword>
<evidence type="ECO:0000256" key="8">
    <source>
        <dbReference type="ARBA" id="ARBA00022741"/>
    </source>
</evidence>
<evidence type="ECO:0000313" key="17">
    <source>
        <dbReference type="EMBL" id="MBR7833867.1"/>
    </source>
</evidence>
<feature type="transmembrane region" description="Helical" evidence="15">
    <location>
        <begin position="91"/>
        <end position="111"/>
    </location>
</feature>
<dbReference type="GO" id="GO:0000155">
    <property type="term" value="F:phosphorelay sensor kinase activity"/>
    <property type="evidence" value="ECO:0007669"/>
    <property type="project" value="InterPro"/>
</dbReference>
<evidence type="ECO:0000313" key="18">
    <source>
        <dbReference type="Proteomes" id="UP000675781"/>
    </source>
</evidence>
<dbReference type="InterPro" id="IPR025201">
    <property type="entry name" value="KdpD_TM"/>
</dbReference>